<name>A0ABX4QKK0_PSETO</name>
<evidence type="ECO:0000256" key="1">
    <source>
        <dbReference type="ARBA" id="ARBA00022679"/>
    </source>
</evidence>
<dbReference type="InterPro" id="IPR016181">
    <property type="entry name" value="Acyl_CoA_acyltransferase"/>
</dbReference>
<sequence length="174" mass="19801">MPAIAISQPMESYLTHRHRGQARSHIWTFTMPTIRVMTPADYDAVIALMHSTPGISLRDADSREATERYLVRNPDLSFVAEAEGRLIACVMCGHDGRRGYLQHVLVLPDYRRQGIAQALVKRCLTALERLGIHKCHLDVFKTNTTAASYWQGQGWKLRTDIDRYSFTREGNENA</sequence>
<dbReference type="PANTHER" id="PTHR43877">
    <property type="entry name" value="AMINOALKYLPHOSPHONATE N-ACETYLTRANSFERASE-RELATED-RELATED"/>
    <property type="match status" value="1"/>
</dbReference>
<dbReference type="EMBL" id="PHHD01000001">
    <property type="protein sequence ID" value="PKA77330.1"/>
    <property type="molecule type" value="Genomic_DNA"/>
</dbReference>
<keyword evidence="1" id="KW-0808">Transferase</keyword>
<dbReference type="PROSITE" id="PS51186">
    <property type="entry name" value="GNAT"/>
    <property type="match status" value="1"/>
</dbReference>
<dbReference type="SUPFAM" id="SSF55729">
    <property type="entry name" value="Acyl-CoA N-acyltransferases (Nat)"/>
    <property type="match status" value="1"/>
</dbReference>
<dbReference type="CDD" id="cd04301">
    <property type="entry name" value="NAT_SF"/>
    <property type="match status" value="1"/>
</dbReference>
<keyword evidence="5" id="KW-1185">Reference proteome</keyword>
<accession>A0ABX4QKK0</accession>
<dbReference type="Proteomes" id="UP000232891">
    <property type="component" value="Unassembled WGS sequence"/>
</dbReference>
<proteinExistence type="predicted"/>
<dbReference type="InterPro" id="IPR050832">
    <property type="entry name" value="Bact_Acetyltransf"/>
</dbReference>
<keyword evidence="2" id="KW-0012">Acyltransferase</keyword>
<organism evidence="4 5">
    <name type="scientific">Pseudomonas tolaasii NCPPB 2192</name>
    <dbReference type="NCBI Taxonomy" id="564423"/>
    <lineage>
        <taxon>Bacteria</taxon>
        <taxon>Pseudomonadati</taxon>
        <taxon>Pseudomonadota</taxon>
        <taxon>Gammaproteobacteria</taxon>
        <taxon>Pseudomonadales</taxon>
        <taxon>Pseudomonadaceae</taxon>
        <taxon>Pseudomonas</taxon>
    </lineage>
</organism>
<feature type="domain" description="N-acetyltransferase" evidence="3">
    <location>
        <begin position="32"/>
        <end position="174"/>
    </location>
</feature>
<evidence type="ECO:0000313" key="5">
    <source>
        <dbReference type="Proteomes" id="UP000232891"/>
    </source>
</evidence>
<gene>
    <name evidence="4" type="ORF">ATI14_4371</name>
</gene>
<reference evidence="4 5" key="1">
    <citation type="submission" date="2017-11" db="EMBL/GenBank/DDBJ databases">
        <title>Genome sequencing of a diverse group of Pseudomonas species.</title>
        <authorList>
            <person name="Loper J."/>
        </authorList>
    </citation>
    <scope>NUCLEOTIDE SEQUENCE [LARGE SCALE GENOMIC DNA]</scope>
    <source>
        <strain evidence="4 5">NCPPB 2192</strain>
    </source>
</reference>
<evidence type="ECO:0000313" key="4">
    <source>
        <dbReference type="EMBL" id="PKA77330.1"/>
    </source>
</evidence>
<evidence type="ECO:0000256" key="2">
    <source>
        <dbReference type="ARBA" id="ARBA00023315"/>
    </source>
</evidence>
<comment type="caution">
    <text evidence="4">The sequence shown here is derived from an EMBL/GenBank/DDBJ whole genome shotgun (WGS) entry which is preliminary data.</text>
</comment>
<dbReference type="Pfam" id="PF00583">
    <property type="entry name" value="Acetyltransf_1"/>
    <property type="match status" value="1"/>
</dbReference>
<protein>
    <submittedName>
        <fullName evidence="4">Ribosomal protein S18 acetylase RimI-like enzyme</fullName>
    </submittedName>
</protein>
<dbReference type="Gene3D" id="3.40.630.30">
    <property type="match status" value="1"/>
</dbReference>
<dbReference type="InterPro" id="IPR000182">
    <property type="entry name" value="GNAT_dom"/>
</dbReference>
<evidence type="ECO:0000259" key="3">
    <source>
        <dbReference type="PROSITE" id="PS51186"/>
    </source>
</evidence>